<evidence type="ECO:0000313" key="1">
    <source>
        <dbReference type="EMBL" id="KRN77589.1"/>
    </source>
</evidence>
<dbReference type="STRING" id="1620.IV67_GL001432"/>
<dbReference type="AlphaFoldDB" id="A0A0R2JQA3"/>
<evidence type="ECO:0000313" key="2">
    <source>
        <dbReference type="Proteomes" id="UP000051673"/>
    </source>
</evidence>
<gene>
    <name evidence="1" type="ORF">IV67_GL001432</name>
</gene>
<dbReference type="PATRIC" id="fig|1620.3.peg.1455"/>
<protein>
    <submittedName>
        <fullName evidence="1">Uncharacterized protein</fullName>
    </submittedName>
</protein>
<reference evidence="1 2" key="1">
    <citation type="journal article" date="2015" name="Genome Announc.">
        <title>Expanding the biotechnology potential of lactobacilli through comparative genomics of 213 strains and associated genera.</title>
        <authorList>
            <person name="Sun Z."/>
            <person name="Harris H.M."/>
            <person name="McCann A."/>
            <person name="Guo C."/>
            <person name="Argimon S."/>
            <person name="Zhang W."/>
            <person name="Yang X."/>
            <person name="Jeffery I.B."/>
            <person name="Cooney J.C."/>
            <person name="Kagawa T.F."/>
            <person name="Liu W."/>
            <person name="Song Y."/>
            <person name="Salvetti E."/>
            <person name="Wrobel A."/>
            <person name="Rasinkangas P."/>
            <person name="Parkhill J."/>
            <person name="Rea M.C."/>
            <person name="O'Sullivan O."/>
            <person name="Ritari J."/>
            <person name="Douillard F.P."/>
            <person name="Paul Ross R."/>
            <person name="Yang R."/>
            <person name="Briner A.E."/>
            <person name="Felis G.E."/>
            <person name="de Vos W.M."/>
            <person name="Barrangou R."/>
            <person name="Klaenhammer T.R."/>
            <person name="Caufield P.W."/>
            <person name="Cui Y."/>
            <person name="Zhang H."/>
            <person name="O'Toole P.W."/>
        </authorList>
    </citation>
    <scope>NUCLEOTIDE SEQUENCE [LARGE SCALE GENOMIC DNA]</scope>
    <source>
        <strain evidence="1 2">DSM 20014</strain>
    </source>
</reference>
<comment type="caution">
    <text evidence="1">The sequence shown here is derived from an EMBL/GenBank/DDBJ whole genome shotgun (WGS) entry which is preliminary data.</text>
</comment>
<proteinExistence type="predicted"/>
<dbReference type="EMBL" id="JQCD01000017">
    <property type="protein sequence ID" value="KRN77589.1"/>
    <property type="molecule type" value="Genomic_DNA"/>
</dbReference>
<organism evidence="1 2">
    <name type="scientific">Weissella minor</name>
    <dbReference type="NCBI Taxonomy" id="1620"/>
    <lineage>
        <taxon>Bacteria</taxon>
        <taxon>Bacillati</taxon>
        <taxon>Bacillota</taxon>
        <taxon>Bacilli</taxon>
        <taxon>Lactobacillales</taxon>
        <taxon>Lactobacillaceae</taxon>
        <taxon>Weissella</taxon>
    </lineage>
</organism>
<accession>A0A0R2JQA3</accession>
<sequence>MDDGGFSGVRYLLHLISQNLALVYKPSMKDIESLGSRMSETSLTVILPQSNEITVDTSLILRIDDKRLGVGYFDVDEIIPDIQNGRYLKLLVKRHTQAKGQFTEAKDGEN</sequence>
<dbReference type="Proteomes" id="UP000051673">
    <property type="component" value="Unassembled WGS sequence"/>
</dbReference>
<name>A0A0R2JQA3_9LACO</name>
<dbReference type="OrthoDB" id="2224466at2"/>
<dbReference type="RefSeq" id="WP_057786362.1">
    <property type="nucleotide sequence ID" value="NZ_JQCD01000017.1"/>
</dbReference>
<keyword evidence="2" id="KW-1185">Reference proteome</keyword>